<evidence type="ECO:0000256" key="4">
    <source>
        <dbReference type="ARBA" id="ARBA00022801"/>
    </source>
</evidence>
<dbReference type="Pfam" id="PF00933">
    <property type="entry name" value="Glyco_hydro_3"/>
    <property type="match status" value="1"/>
</dbReference>
<keyword evidence="8" id="KW-1185">Reference proteome</keyword>
<evidence type="ECO:0000259" key="6">
    <source>
        <dbReference type="Pfam" id="PF00933"/>
    </source>
</evidence>
<accession>A0A6N6JDY6</accession>
<name>A0A6N6JDY6_9RHOB</name>
<dbReference type="PANTHER" id="PTHR30480">
    <property type="entry name" value="BETA-HEXOSAMINIDASE-RELATED"/>
    <property type="match status" value="1"/>
</dbReference>
<evidence type="ECO:0000313" key="8">
    <source>
        <dbReference type="Proteomes" id="UP000436822"/>
    </source>
</evidence>
<dbReference type="Gene3D" id="3.20.20.300">
    <property type="entry name" value="Glycoside hydrolase, family 3, N-terminal domain"/>
    <property type="match status" value="1"/>
</dbReference>
<dbReference type="GO" id="GO:0009254">
    <property type="term" value="P:peptidoglycan turnover"/>
    <property type="evidence" value="ECO:0007669"/>
    <property type="project" value="TreeGrafter"/>
</dbReference>
<comment type="similarity">
    <text evidence="2">Belongs to the glycosyl hydrolase 3 family.</text>
</comment>
<evidence type="ECO:0000313" key="7">
    <source>
        <dbReference type="EMBL" id="GFE63609.1"/>
    </source>
</evidence>
<dbReference type="GO" id="GO:0004563">
    <property type="term" value="F:beta-N-acetylhexosaminidase activity"/>
    <property type="evidence" value="ECO:0007669"/>
    <property type="project" value="UniProtKB-EC"/>
</dbReference>
<dbReference type="GO" id="GO:0005975">
    <property type="term" value="P:carbohydrate metabolic process"/>
    <property type="evidence" value="ECO:0007669"/>
    <property type="project" value="InterPro"/>
</dbReference>
<reference evidence="7 8" key="1">
    <citation type="submission" date="2019-12" db="EMBL/GenBank/DDBJ databases">
        <title>Litoreibacter badius sp. nov., a novel bacteriochlorophyll a-containing bacterium in the genus Litoreibacter.</title>
        <authorList>
            <person name="Kanamuro M."/>
            <person name="Takabe Y."/>
            <person name="Mori K."/>
            <person name="Takaichi S."/>
            <person name="Hanada S."/>
        </authorList>
    </citation>
    <scope>NUCLEOTIDE SEQUENCE [LARGE SCALE GENOMIC DNA]</scope>
    <source>
        <strain evidence="7 8">K6</strain>
    </source>
</reference>
<dbReference type="Proteomes" id="UP000436822">
    <property type="component" value="Unassembled WGS sequence"/>
</dbReference>
<comment type="catalytic activity">
    <reaction evidence="1">
        <text>Hydrolysis of terminal non-reducing N-acetyl-D-hexosamine residues in N-acetyl-beta-D-hexosaminides.</text>
        <dbReference type="EC" id="3.2.1.52"/>
    </reaction>
</comment>
<protein>
    <recommendedName>
        <fullName evidence="3">beta-N-acetylhexosaminidase</fullName>
        <ecNumber evidence="3">3.2.1.52</ecNumber>
    </recommendedName>
</protein>
<dbReference type="EC" id="3.2.1.52" evidence="3"/>
<dbReference type="SUPFAM" id="SSF51445">
    <property type="entry name" value="(Trans)glycosidases"/>
    <property type="match status" value="1"/>
</dbReference>
<evidence type="ECO:0000256" key="2">
    <source>
        <dbReference type="ARBA" id="ARBA00005336"/>
    </source>
</evidence>
<dbReference type="OrthoDB" id="9786661at2"/>
<sequence>MAQDHPPDTTGAYIFGCAGETLSDTERAFFTESAPWGFILFARNITDRDQLKNLTDDLREAVGWNAPVLIDQEGGRVQRMGPPVWRNYLPALDQVAASGAHAARAMYLRNRLIAHDLHEVGIDVNCAPLADVIRPESHPILKNRCYGEDVETVVALARACAEGLADGGVVPVLKHIPGYGRAVVDGHKALPVVDAPMSELQAVDFAPFAQLRDLPMGMTAHIVLSELDSMPATTSPKVMEMIRTEMGFQNLIMTDDISMEALSGSVAERSRAALDAGCDLILHCNGDMTEMASVAAACGVQTPDIQDRCARALSHRKAPTDIDISALDSEFQALIAG</sequence>
<feature type="domain" description="Glycoside hydrolase family 3 N-terminal" evidence="6">
    <location>
        <begin position="37"/>
        <end position="311"/>
    </location>
</feature>
<evidence type="ECO:0000256" key="5">
    <source>
        <dbReference type="ARBA" id="ARBA00023295"/>
    </source>
</evidence>
<keyword evidence="4" id="KW-0378">Hydrolase</keyword>
<proteinExistence type="inferred from homology"/>
<dbReference type="InterPro" id="IPR050226">
    <property type="entry name" value="NagZ_Beta-hexosaminidase"/>
</dbReference>
<comment type="caution">
    <text evidence="7">The sequence shown here is derived from an EMBL/GenBank/DDBJ whole genome shotgun (WGS) entry which is preliminary data.</text>
</comment>
<dbReference type="InterPro" id="IPR036962">
    <property type="entry name" value="Glyco_hydro_3_N_sf"/>
</dbReference>
<dbReference type="EMBL" id="BLJE01000001">
    <property type="protein sequence ID" value="GFE63609.1"/>
    <property type="molecule type" value="Genomic_DNA"/>
</dbReference>
<organism evidence="7 8">
    <name type="scientific">Litoreibacter roseus</name>
    <dbReference type="NCBI Taxonomy" id="2601869"/>
    <lineage>
        <taxon>Bacteria</taxon>
        <taxon>Pseudomonadati</taxon>
        <taxon>Pseudomonadota</taxon>
        <taxon>Alphaproteobacteria</taxon>
        <taxon>Rhodobacterales</taxon>
        <taxon>Roseobacteraceae</taxon>
        <taxon>Litoreibacter</taxon>
    </lineage>
</organism>
<dbReference type="RefSeq" id="WP_159804533.1">
    <property type="nucleotide sequence ID" value="NZ_BLJE01000001.1"/>
</dbReference>
<keyword evidence="5" id="KW-0326">Glycosidase</keyword>
<evidence type="ECO:0000256" key="3">
    <source>
        <dbReference type="ARBA" id="ARBA00012663"/>
    </source>
</evidence>
<evidence type="ECO:0000256" key="1">
    <source>
        <dbReference type="ARBA" id="ARBA00001231"/>
    </source>
</evidence>
<dbReference type="PANTHER" id="PTHR30480:SF13">
    <property type="entry name" value="BETA-HEXOSAMINIDASE"/>
    <property type="match status" value="1"/>
</dbReference>
<gene>
    <name evidence="7" type="ORF">KIN_06830</name>
</gene>
<dbReference type="AlphaFoldDB" id="A0A6N6JDY6"/>
<dbReference type="InterPro" id="IPR017853">
    <property type="entry name" value="GH"/>
</dbReference>
<dbReference type="NCBIfam" id="NF003740">
    <property type="entry name" value="PRK05337.1"/>
    <property type="match status" value="1"/>
</dbReference>
<dbReference type="InterPro" id="IPR001764">
    <property type="entry name" value="Glyco_hydro_3_N"/>
</dbReference>